<dbReference type="Proteomes" id="UP000007266">
    <property type="component" value="Linkage group 2"/>
</dbReference>
<dbReference type="GO" id="GO:0005634">
    <property type="term" value="C:nucleus"/>
    <property type="evidence" value="ECO:0000318"/>
    <property type="project" value="GO_Central"/>
</dbReference>
<feature type="compositionally biased region" description="Basic and acidic residues" evidence="1">
    <location>
        <begin position="118"/>
        <end position="127"/>
    </location>
</feature>
<dbReference type="InterPro" id="IPR039353">
    <property type="entry name" value="TF_Adf1"/>
</dbReference>
<organism evidence="3 4">
    <name type="scientific">Tribolium castaneum</name>
    <name type="common">Red flour beetle</name>
    <dbReference type="NCBI Taxonomy" id="7070"/>
    <lineage>
        <taxon>Eukaryota</taxon>
        <taxon>Metazoa</taxon>
        <taxon>Ecdysozoa</taxon>
        <taxon>Arthropoda</taxon>
        <taxon>Hexapoda</taxon>
        <taxon>Insecta</taxon>
        <taxon>Pterygota</taxon>
        <taxon>Neoptera</taxon>
        <taxon>Endopterygota</taxon>
        <taxon>Coleoptera</taxon>
        <taxon>Polyphaga</taxon>
        <taxon>Cucujiformia</taxon>
        <taxon>Tenebrionidae</taxon>
        <taxon>Tenebrionidae incertae sedis</taxon>
        <taxon>Tribolium</taxon>
    </lineage>
</organism>
<dbReference type="SMART" id="SM00595">
    <property type="entry name" value="MADF"/>
    <property type="match status" value="1"/>
</dbReference>
<proteinExistence type="predicted"/>
<reference evidence="3 4" key="1">
    <citation type="journal article" date="2008" name="Nature">
        <title>The genome of the model beetle and pest Tribolium castaneum.</title>
        <authorList>
            <consortium name="Tribolium Genome Sequencing Consortium"/>
            <person name="Richards S."/>
            <person name="Gibbs R.A."/>
            <person name="Weinstock G.M."/>
            <person name="Brown S.J."/>
            <person name="Denell R."/>
            <person name="Beeman R.W."/>
            <person name="Gibbs R."/>
            <person name="Beeman R.W."/>
            <person name="Brown S.J."/>
            <person name="Bucher G."/>
            <person name="Friedrich M."/>
            <person name="Grimmelikhuijzen C.J."/>
            <person name="Klingler M."/>
            <person name="Lorenzen M."/>
            <person name="Richards S."/>
            <person name="Roth S."/>
            <person name="Schroder R."/>
            <person name="Tautz D."/>
            <person name="Zdobnov E.M."/>
            <person name="Muzny D."/>
            <person name="Gibbs R.A."/>
            <person name="Weinstock G.M."/>
            <person name="Attaway T."/>
            <person name="Bell S."/>
            <person name="Buhay C.J."/>
            <person name="Chandrabose M.N."/>
            <person name="Chavez D."/>
            <person name="Clerk-Blankenburg K.P."/>
            <person name="Cree A."/>
            <person name="Dao M."/>
            <person name="Davis C."/>
            <person name="Chacko J."/>
            <person name="Dinh H."/>
            <person name="Dugan-Rocha S."/>
            <person name="Fowler G."/>
            <person name="Garner T.T."/>
            <person name="Garnes J."/>
            <person name="Gnirke A."/>
            <person name="Hawes A."/>
            <person name="Hernandez J."/>
            <person name="Hines S."/>
            <person name="Holder M."/>
            <person name="Hume J."/>
            <person name="Jhangiani S.N."/>
            <person name="Joshi V."/>
            <person name="Khan Z.M."/>
            <person name="Jackson L."/>
            <person name="Kovar C."/>
            <person name="Kowis A."/>
            <person name="Lee S."/>
            <person name="Lewis L.R."/>
            <person name="Margolis J."/>
            <person name="Morgan M."/>
            <person name="Nazareth L.V."/>
            <person name="Nguyen N."/>
            <person name="Okwuonu G."/>
            <person name="Parker D."/>
            <person name="Richards S."/>
            <person name="Ruiz S.J."/>
            <person name="Santibanez J."/>
            <person name="Savard J."/>
            <person name="Scherer S.E."/>
            <person name="Schneider B."/>
            <person name="Sodergren E."/>
            <person name="Tautz D."/>
            <person name="Vattahil S."/>
            <person name="Villasana D."/>
            <person name="White C.S."/>
            <person name="Wright R."/>
            <person name="Park Y."/>
            <person name="Beeman R.W."/>
            <person name="Lord J."/>
            <person name="Oppert B."/>
            <person name="Lorenzen M."/>
            <person name="Brown S."/>
            <person name="Wang L."/>
            <person name="Savard J."/>
            <person name="Tautz D."/>
            <person name="Richards S."/>
            <person name="Weinstock G."/>
            <person name="Gibbs R.A."/>
            <person name="Liu Y."/>
            <person name="Worley K."/>
            <person name="Weinstock G."/>
            <person name="Elsik C.G."/>
            <person name="Reese J.T."/>
            <person name="Elhaik E."/>
            <person name="Landan G."/>
            <person name="Graur D."/>
            <person name="Arensburger P."/>
            <person name="Atkinson P."/>
            <person name="Beeman R.W."/>
            <person name="Beidler J."/>
            <person name="Brown S.J."/>
            <person name="Demuth J.P."/>
            <person name="Drury D.W."/>
            <person name="Du Y.Z."/>
            <person name="Fujiwara H."/>
            <person name="Lorenzen M."/>
            <person name="Maselli V."/>
            <person name="Osanai M."/>
            <person name="Park Y."/>
            <person name="Robertson H.M."/>
            <person name="Tu Z."/>
            <person name="Wang J.J."/>
            <person name="Wang S."/>
            <person name="Richards S."/>
            <person name="Song H."/>
            <person name="Zhang L."/>
            <person name="Sodergren E."/>
            <person name="Werner D."/>
            <person name="Stanke M."/>
            <person name="Morgenstern B."/>
            <person name="Solovyev V."/>
            <person name="Kosarev P."/>
            <person name="Brown G."/>
            <person name="Chen H.C."/>
            <person name="Ermolaeva O."/>
            <person name="Hlavina W."/>
            <person name="Kapustin Y."/>
            <person name="Kiryutin B."/>
            <person name="Kitts P."/>
            <person name="Maglott D."/>
            <person name="Pruitt K."/>
            <person name="Sapojnikov V."/>
            <person name="Souvorov A."/>
            <person name="Mackey A.J."/>
            <person name="Waterhouse R.M."/>
            <person name="Wyder S."/>
            <person name="Zdobnov E.M."/>
            <person name="Zdobnov E.M."/>
            <person name="Wyder S."/>
            <person name="Kriventseva E.V."/>
            <person name="Kadowaki T."/>
            <person name="Bork P."/>
            <person name="Aranda M."/>
            <person name="Bao R."/>
            <person name="Beermann A."/>
            <person name="Berns N."/>
            <person name="Bolognesi R."/>
            <person name="Bonneton F."/>
            <person name="Bopp D."/>
            <person name="Brown S.J."/>
            <person name="Bucher G."/>
            <person name="Butts T."/>
            <person name="Chaumot A."/>
            <person name="Denell R.E."/>
            <person name="Ferrier D.E."/>
            <person name="Friedrich M."/>
            <person name="Gordon C.M."/>
            <person name="Jindra M."/>
            <person name="Klingler M."/>
            <person name="Lan Q."/>
            <person name="Lattorff H.M."/>
            <person name="Laudet V."/>
            <person name="von Levetsow C."/>
            <person name="Liu Z."/>
            <person name="Lutz R."/>
            <person name="Lynch J.A."/>
            <person name="da Fonseca R.N."/>
            <person name="Posnien N."/>
            <person name="Reuter R."/>
            <person name="Roth S."/>
            <person name="Savard J."/>
            <person name="Schinko J.B."/>
            <person name="Schmitt C."/>
            <person name="Schoppmeier M."/>
            <person name="Schroder R."/>
            <person name="Shippy T.D."/>
            <person name="Simonnet F."/>
            <person name="Marques-Souza H."/>
            <person name="Tautz D."/>
            <person name="Tomoyasu Y."/>
            <person name="Trauner J."/>
            <person name="Van der Zee M."/>
            <person name="Vervoort M."/>
            <person name="Wittkopp N."/>
            <person name="Wimmer E.A."/>
            <person name="Yang X."/>
            <person name="Jones A.K."/>
            <person name="Sattelle D.B."/>
            <person name="Ebert P.R."/>
            <person name="Nelson D."/>
            <person name="Scott J.G."/>
            <person name="Beeman R.W."/>
            <person name="Muthukrishnan S."/>
            <person name="Kramer K.J."/>
            <person name="Arakane Y."/>
            <person name="Beeman R.W."/>
            <person name="Zhu Q."/>
            <person name="Hogenkamp D."/>
            <person name="Dixit R."/>
            <person name="Oppert B."/>
            <person name="Jiang H."/>
            <person name="Zou Z."/>
            <person name="Marshall J."/>
            <person name="Elpidina E."/>
            <person name="Vinokurov K."/>
            <person name="Oppert C."/>
            <person name="Zou Z."/>
            <person name="Evans J."/>
            <person name="Lu Z."/>
            <person name="Zhao P."/>
            <person name="Sumathipala N."/>
            <person name="Altincicek B."/>
            <person name="Vilcinskas A."/>
            <person name="Williams M."/>
            <person name="Hultmark D."/>
            <person name="Hetru C."/>
            <person name="Jiang H."/>
            <person name="Grimmelikhuijzen C.J."/>
            <person name="Hauser F."/>
            <person name="Cazzamali G."/>
            <person name="Williamson M."/>
            <person name="Park Y."/>
            <person name="Li B."/>
            <person name="Tanaka Y."/>
            <person name="Predel R."/>
            <person name="Neupert S."/>
            <person name="Schachtner J."/>
            <person name="Verleyen P."/>
            <person name="Raible F."/>
            <person name="Bork P."/>
            <person name="Friedrich M."/>
            <person name="Walden K.K."/>
            <person name="Robertson H.M."/>
            <person name="Angeli S."/>
            <person name="Foret S."/>
            <person name="Bucher G."/>
            <person name="Schuetz S."/>
            <person name="Maleszka R."/>
            <person name="Wimmer E.A."/>
            <person name="Beeman R.W."/>
            <person name="Lorenzen M."/>
            <person name="Tomoyasu Y."/>
            <person name="Miller S.C."/>
            <person name="Grossmann D."/>
            <person name="Bucher G."/>
        </authorList>
    </citation>
    <scope>NUCLEOTIDE SEQUENCE [LARGE SCALE GENOMIC DNA]</scope>
    <source>
        <strain evidence="3 4">Georgia GA2</strain>
    </source>
</reference>
<dbReference type="GO" id="GO:0005667">
    <property type="term" value="C:transcription regulator complex"/>
    <property type="evidence" value="ECO:0000318"/>
    <property type="project" value="GO_Central"/>
</dbReference>
<evidence type="ECO:0000256" key="1">
    <source>
        <dbReference type="SAM" id="MobiDB-lite"/>
    </source>
</evidence>
<evidence type="ECO:0000259" key="2">
    <source>
        <dbReference type="PROSITE" id="PS51029"/>
    </source>
</evidence>
<name>D6W8Y3_TRICA</name>
<gene>
    <name evidence="3" type="primary">AUGUSTUS-3.0.2_00673</name>
    <name evidence="3" type="ORF">TcasGA2_TC000673</name>
</gene>
<dbReference type="PANTHER" id="PTHR12243">
    <property type="entry name" value="MADF DOMAIN TRANSCRIPTION FACTOR"/>
    <property type="match status" value="1"/>
</dbReference>
<dbReference type="PANTHER" id="PTHR12243:SF67">
    <property type="entry name" value="COREPRESSOR OF PANGOLIN, ISOFORM A-RELATED"/>
    <property type="match status" value="1"/>
</dbReference>
<evidence type="ECO:0000313" key="4">
    <source>
        <dbReference type="Proteomes" id="UP000007266"/>
    </source>
</evidence>
<dbReference type="OMA" id="RRCFMNA"/>
<evidence type="ECO:0000313" key="3">
    <source>
        <dbReference type="EMBL" id="EEZ98234.1"/>
    </source>
</evidence>
<feature type="region of interest" description="Disordered" evidence="1">
    <location>
        <begin position="107"/>
        <end position="143"/>
    </location>
</feature>
<keyword evidence="4" id="KW-1185">Reference proteome</keyword>
<dbReference type="OrthoDB" id="6081971at2759"/>
<protein>
    <recommendedName>
        <fullName evidence="2">MADF domain-containing protein</fullName>
    </recommendedName>
</protein>
<dbReference type="PROSITE" id="PS51029">
    <property type="entry name" value="MADF"/>
    <property type="match status" value="1"/>
</dbReference>
<dbReference type="EMBL" id="KQ971312">
    <property type="protein sequence ID" value="EEZ98234.1"/>
    <property type="molecule type" value="Genomic_DNA"/>
</dbReference>
<dbReference type="STRING" id="7070.D6W8Y3"/>
<dbReference type="PhylomeDB" id="D6W8Y3"/>
<dbReference type="InterPro" id="IPR006578">
    <property type="entry name" value="MADF-dom"/>
</dbReference>
<feature type="region of interest" description="Disordered" evidence="1">
    <location>
        <begin position="197"/>
        <end position="222"/>
    </location>
</feature>
<feature type="domain" description="MADF" evidence="2">
    <location>
        <begin position="6"/>
        <end position="98"/>
    </location>
</feature>
<dbReference type="GO" id="GO:0006357">
    <property type="term" value="P:regulation of transcription by RNA polymerase II"/>
    <property type="evidence" value="ECO:0000318"/>
    <property type="project" value="GO_Central"/>
</dbReference>
<dbReference type="HOGENOM" id="CLU_080630_1_0_1"/>
<dbReference type="AlphaFoldDB" id="D6W8Y3"/>
<reference evidence="3 4" key="2">
    <citation type="journal article" date="2010" name="Nucleic Acids Res.">
        <title>BeetleBase in 2010: revisions to provide comprehensive genomic information for Tribolium castaneum.</title>
        <authorList>
            <person name="Kim H.S."/>
            <person name="Murphy T."/>
            <person name="Xia J."/>
            <person name="Caragea D."/>
            <person name="Park Y."/>
            <person name="Beeman R.W."/>
            <person name="Lorenzen M.D."/>
            <person name="Butcher S."/>
            <person name="Manak J.R."/>
            <person name="Brown S.J."/>
        </authorList>
    </citation>
    <scope>GENOME REANNOTATION</scope>
    <source>
        <strain evidence="3 4">Georgia GA2</strain>
    </source>
</reference>
<accession>D6W8Y3</accession>
<dbReference type="Pfam" id="PF10545">
    <property type="entry name" value="MADF_DNA_bdg"/>
    <property type="match status" value="1"/>
</dbReference>
<dbReference type="eggNOG" id="ENOG502SCCI">
    <property type="taxonomic scope" value="Eukaryota"/>
</dbReference>
<sequence length="222" mass="26553">MTESERIIELVRQHPILYNTHHQEYKNLKTKDKLWNELAESTGAYENGEELKKKWKNLRDSYSKHLRWENSEHKSKTLDKYKTWPWVKQMEFLRPFFPYVEPKEGKVSQDSVEETDVEEQKPRREKTSTPVPPPKKKKLETPDLNNSDNFPIFDVSGFDDIDLICLGFAKTIKKFSPKRRTLVKFRFSQILMQEELAQQEENEQSREEDPLVMSTPKIEKEY</sequence>
<dbReference type="KEGG" id="tca:103315182"/>